<evidence type="ECO:0000256" key="1">
    <source>
        <dbReference type="ARBA" id="ARBA00004651"/>
    </source>
</evidence>
<evidence type="ECO:0000313" key="13">
    <source>
        <dbReference type="Proteomes" id="UP001143349"/>
    </source>
</evidence>
<feature type="transmembrane region" description="Helical" evidence="9">
    <location>
        <begin position="311"/>
        <end position="329"/>
    </location>
</feature>
<feature type="transmembrane region" description="Helical" evidence="9">
    <location>
        <begin position="401"/>
        <end position="422"/>
    </location>
</feature>
<dbReference type="Pfam" id="PF07690">
    <property type="entry name" value="MFS_1"/>
    <property type="match status" value="1"/>
</dbReference>
<reference evidence="12" key="1">
    <citation type="journal article" date="2014" name="Int. J. Syst. Evol. Microbiol.">
        <title>Complete genome sequence of Corynebacterium casei LMG S-19264T (=DSM 44701T), isolated from a smear-ripened cheese.</title>
        <authorList>
            <consortium name="US DOE Joint Genome Institute (JGI-PGF)"/>
            <person name="Walter F."/>
            <person name="Albersmeier A."/>
            <person name="Kalinowski J."/>
            <person name="Ruckert C."/>
        </authorList>
    </citation>
    <scope>NUCLEOTIDE SEQUENCE</scope>
    <source>
        <strain evidence="12">VKM B-2222</strain>
    </source>
</reference>
<sequence length="452" mass="48705">MTARFQDQTSAPALRKVIGAAAMGNFVEWFDFAVYGFLATIIASQFFPSESVSLGLLKTFGVFAVAFAMRPLGGIFFGVLGDRLGRKGVLSLTILLMAGATTLIGLLPVHASWGMAAPVLLTVLRCLQGFSAGGEYAGSIAYVMEHAPNDRRGWYGSFIPVSTFLAFASAALLVFALESSLTAEAMTAWGWRVPFLLAAPLGLVGLYLRWRMEETPAFKAMAAEDNTHAHSPLRETLKSQSQSMLRLGTFISLTALSFYMFTTYFSTYLQVEGGFTRPRALLVTMIALVFATLFCPVAGRISDRIGRRNTIRFVCAWLFVMVVPAYLLASSGALWKAIPGVLLLATGALTANVVTATLLSETFPTRTRYTASAFTYNVSYTIFGGTAPLMATWLIDTTGNNLAPALYLMVIAVLAGLGGLALRETSRISLMDDAALQPDAELSLYPAQQAAR</sequence>
<feature type="domain" description="Major facilitator superfamily (MFS) profile" evidence="10">
    <location>
        <begin position="17"/>
        <end position="427"/>
    </location>
</feature>
<dbReference type="RefSeq" id="WP_172686439.1">
    <property type="nucleotide sequence ID" value="NZ_BSFH01000073.1"/>
</dbReference>
<feature type="transmembrane region" description="Helical" evidence="9">
    <location>
        <begin position="244"/>
        <end position="261"/>
    </location>
</feature>
<feature type="transmembrane region" description="Helical" evidence="9">
    <location>
        <begin position="26"/>
        <end position="47"/>
    </location>
</feature>
<dbReference type="PANTHER" id="PTHR43528:SF1">
    <property type="entry name" value="ALPHA-KETOGLUTARATE PERMEASE"/>
    <property type="match status" value="1"/>
</dbReference>
<dbReference type="FunFam" id="1.20.1250.20:FF:000001">
    <property type="entry name" value="Dicarboxylate MFS transporter"/>
    <property type="match status" value="1"/>
</dbReference>
<dbReference type="PANTHER" id="PTHR43528">
    <property type="entry name" value="ALPHA-KETOGLUTARATE PERMEASE"/>
    <property type="match status" value="1"/>
</dbReference>
<feature type="transmembrane region" description="Helical" evidence="9">
    <location>
        <begin position="371"/>
        <end position="395"/>
    </location>
</feature>
<dbReference type="InterPro" id="IPR020846">
    <property type="entry name" value="MFS_dom"/>
</dbReference>
<dbReference type="GO" id="GO:0005886">
    <property type="term" value="C:plasma membrane"/>
    <property type="evidence" value="ECO:0007669"/>
    <property type="project" value="UniProtKB-SubCell"/>
</dbReference>
<dbReference type="AlphaFoldDB" id="A0A0G3B6E6"/>
<keyword evidence="6" id="KW-0769">Symport</keyword>
<proteinExistence type="inferred from homology"/>
<dbReference type="InterPro" id="IPR005829">
    <property type="entry name" value="Sugar_transporter_CS"/>
</dbReference>
<organism evidence="11">
    <name type="scientific">Paracoccus kondratievae</name>
    <dbReference type="NCBI Taxonomy" id="135740"/>
    <lineage>
        <taxon>Bacteria</taxon>
        <taxon>Pseudomonadati</taxon>
        <taxon>Pseudomonadota</taxon>
        <taxon>Alphaproteobacteria</taxon>
        <taxon>Rhodobacterales</taxon>
        <taxon>Paracoccaceae</taxon>
        <taxon>Paracoccus</taxon>
    </lineage>
</organism>
<evidence type="ECO:0000256" key="6">
    <source>
        <dbReference type="ARBA" id="ARBA00022847"/>
    </source>
</evidence>
<evidence type="ECO:0000256" key="3">
    <source>
        <dbReference type="ARBA" id="ARBA00022448"/>
    </source>
</evidence>
<feature type="transmembrane region" description="Helical" evidence="9">
    <location>
        <begin position="281"/>
        <end position="299"/>
    </location>
</feature>
<reference evidence="12" key="3">
    <citation type="submission" date="2023-01" db="EMBL/GenBank/DDBJ databases">
        <authorList>
            <person name="Sun Q."/>
            <person name="Evtushenko L."/>
        </authorList>
    </citation>
    <scope>NUCLEOTIDE SEQUENCE</scope>
    <source>
        <strain evidence="12">VKM B-2222</strain>
    </source>
</reference>
<keyword evidence="11" id="KW-0614">Plasmid</keyword>
<dbReference type="InterPro" id="IPR036259">
    <property type="entry name" value="MFS_trans_sf"/>
</dbReference>
<evidence type="ECO:0000256" key="7">
    <source>
        <dbReference type="ARBA" id="ARBA00022989"/>
    </source>
</evidence>
<keyword evidence="3" id="KW-0813">Transport</keyword>
<dbReference type="EMBL" id="KP294352">
    <property type="protein sequence ID" value="AKJ20417.1"/>
    <property type="molecule type" value="Genomic_DNA"/>
</dbReference>
<dbReference type="InterPro" id="IPR051084">
    <property type="entry name" value="H+-coupled_symporters"/>
</dbReference>
<protein>
    <submittedName>
        <fullName evidence="12">MFS transporter</fullName>
    </submittedName>
    <submittedName>
        <fullName evidence="11">Major facilitator transporter</fullName>
    </submittedName>
</protein>
<evidence type="ECO:0000313" key="12">
    <source>
        <dbReference type="EMBL" id="GLK65224.1"/>
    </source>
</evidence>
<keyword evidence="5 9" id="KW-0812">Transmembrane</keyword>
<comment type="similarity">
    <text evidence="2">Belongs to the major facilitator superfamily. Metabolite:H+ Symporter (MHS) family (TC 2.A.1.6) family.</text>
</comment>
<evidence type="ECO:0000313" key="11">
    <source>
        <dbReference type="EMBL" id="AKJ20417.1"/>
    </source>
</evidence>
<keyword evidence="4" id="KW-1003">Cell membrane</keyword>
<keyword evidence="7 9" id="KW-1133">Transmembrane helix</keyword>
<feature type="transmembrane region" description="Helical" evidence="9">
    <location>
        <begin position="88"/>
        <end position="107"/>
    </location>
</feature>
<feature type="transmembrane region" description="Helical" evidence="9">
    <location>
        <begin position="59"/>
        <end position="81"/>
    </location>
</feature>
<feature type="transmembrane region" description="Helical" evidence="9">
    <location>
        <begin position="189"/>
        <end position="208"/>
    </location>
</feature>
<evidence type="ECO:0000256" key="5">
    <source>
        <dbReference type="ARBA" id="ARBA00022692"/>
    </source>
</evidence>
<feature type="transmembrane region" description="Helical" evidence="9">
    <location>
        <begin position="154"/>
        <end position="177"/>
    </location>
</feature>
<geneLocation type="plasmid" evidence="11">
    <name>pKON1</name>
</geneLocation>
<dbReference type="EMBL" id="BSFH01000073">
    <property type="protein sequence ID" value="GLK65224.1"/>
    <property type="molecule type" value="Genomic_DNA"/>
</dbReference>
<accession>A0A0G3B6E6</accession>
<feature type="transmembrane region" description="Helical" evidence="9">
    <location>
        <begin position="113"/>
        <end position="133"/>
    </location>
</feature>
<dbReference type="SUPFAM" id="SSF103473">
    <property type="entry name" value="MFS general substrate transporter"/>
    <property type="match status" value="1"/>
</dbReference>
<reference evidence="11" key="2">
    <citation type="journal article" date="2015" name="Plasmid">
        <title>Maintenance and genetic load of plasmid pKON1 of Paracoccus kondratievae, containing a highly efficient toxin-antitoxin module of the hipAB family.</title>
        <authorList>
            <person name="Czarnecki J."/>
            <person name="Dziewit L."/>
            <person name="Kowalski L."/>
            <person name="Ochnio M."/>
            <person name="Bartosik D."/>
        </authorList>
    </citation>
    <scope>NUCLEOTIDE SEQUENCE</scope>
    <source>
        <strain evidence="11">NCIMB 13773</strain>
        <plasmid evidence="11">pKON1</plasmid>
    </source>
</reference>
<name>A0A0G3B6E6_9RHOB</name>
<gene>
    <name evidence="12" type="ORF">GCM10017635_26980</name>
    <name evidence="11" type="ORF">pKON1_p22</name>
</gene>
<dbReference type="PROSITE" id="PS50850">
    <property type="entry name" value="MFS"/>
    <property type="match status" value="1"/>
</dbReference>
<comment type="subcellular location">
    <subcellularLocation>
        <location evidence="1">Cell membrane</location>
        <topology evidence="1">Multi-pass membrane protein</topology>
    </subcellularLocation>
</comment>
<evidence type="ECO:0000256" key="4">
    <source>
        <dbReference type="ARBA" id="ARBA00022475"/>
    </source>
</evidence>
<dbReference type="Proteomes" id="UP001143349">
    <property type="component" value="Unassembled WGS sequence"/>
</dbReference>
<evidence type="ECO:0000256" key="2">
    <source>
        <dbReference type="ARBA" id="ARBA00008240"/>
    </source>
</evidence>
<keyword evidence="13" id="KW-1185">Reference proteome</keyword>
<evidence type="ECO:0000256" key="9">
    <source>
        <dbReference type="SAM" id="Phobius"/>
    </source>
</evidence>
<dbReference type="InterPro" id="IPR011701">
    <property type="entry name" value="MFS"/>
</dbReference>
<dbReference type="Gene3D" id="1.20.1250.20">
    <property type="entry name" value="MFS general substrate transporter like domains"/>
    <property type="match status" value="2"/>
</dbReference>
<keyword evidence="8 9" id="KW-0472">Membrane</keyword>
<dbReference type="GO" id="GO:0015293">
    <property type="term" value="F:symporter activity"/>
    <property type="evidence" value="ECO:0007669"/>
    <property type="project" value="UniProtKB-KW"/>
</dbReference>
<evidence type="ECO:0000256" key="8">
    <source>
        <dbReference type="ARBA" id="ARBA00023136"/>
    </source>
</evidence>
<feature type="transmembrane region" description="Helical" evidence="9">
    <location>
        <begin position="341"/>
        <end position="359"/>
    </location>
</feature>
<evidence type="ECO:0000259" key="10">
    <source>
        <dbReference type="PROSITE" id="PS50850"/>
    </source>
</evidence>
<dbReference type="PROSITE" id="PS00217">
    <property type="entry name" value="SUGAR_TRANSPORT_2"/>
    <property type="match status" value="1"/>
</dbReference>